<dbReference type="Pfam" id="PF25601">
    <property type="entry name" value="AAA_lid_14"/>
    <property type="match status" value="1"/>
</dbReference>
<dbReference type="CDD" id="cd00009">
    <property type="entry name" value="AAA"/>
    <property type="match status" value="1"/>
</dbReference>
<dbReference type="PROSITE" id="PS00676">
    <property type="entry name" value="SIGMA54_INTERACT_2"/>
    <property type="match status" value="1"/>
</dbReference>
<dbReference type="Gene3D" id="1.10.8.60">
    <property type="match status" value="1"/>
</dbReference>
<dbReference type="Pfam" id="PF00072">
    <property type="entry name" value="Response_reg"/>
    <property type="match status" value="1"/>
</dbReference>
<evidence type="ECO:0000256" key="7">
    <source>
        <dbReference type="ARBA" id="ARBA00023163"/>
    </source>
</evidence>
<dbReference type="SUPFAM" id="SSF46689">
    <property type="entry name" value="Homeodomain-like"/>
    <property type="match status" value="1"/>
</dbReference>
<keyword evidence="4" id="KW-0902">Two-component regulatory system</keyword>
<dbReference type="EMBL" id="CP000482">
    <property type="protein sequence ID" value="ABK99269.1"/>
    <property type="molecule type" value="Genomic_DNA"/>
</dbReference>
<evidence type="ECO:0000259" key="9">
    <source>
        <dbReference type="PROSITE" id="PS50045"/>
    </source>
</evidence>
<dbReference type="PROSITE" id="PS50045">
    <property type="entry name" value="SIGMA54_INTERACT_4"/>
    <property type="match status" value="1"/>
</dbReference>
<evidence type="ECO:0000259" key="10">
    <source>
        <dbReference type="PROSITE" id="PS50110"/>
    </source>
</evidence>
<dbReference type="KEGG" id="ppd:Ppro_1655"/>
<evidence type="ECO:0000313" key="11">
    <source>
        <dbReference type="EMBL" id="ABK99269.1"/>
    </source>
</evidence>
<gene>
    <name evidence="11" type="ordered locus">Ppro_1655</name>
</gene>
<keyword evidence="7" id="KW-0804">Transcription</keyword>
<protein>
    <submittedName>
        <fullName evidence="11">Two component, sigma54 specific, transcriptional regulator, Fis family</fullName>
    </submittedName>
</protein>
<keyword evidence="3" id="KW-0067">ATP-binding</keyword>
<evidence type="ECO:0000256" key="1">
    <source>
        <dbReference type="ARBA" id="ARBA00022553"/>
    </source>
</evidence>
<evidence type="ECO:0000256" key="5">
    <source>
        <dbReference type="ARBA" id="ARBA00023015"/>
    </source>
</evidence>
<dbReference type="Proteomes" id="UP000006732">
    <property type="component" value="Chromosome"/>
</dbReference>
<sequence length="462" mass="51259">MKTRILIVDDELSMREFLSILLEGEGYETVVAAHAEQALSLLDSGLFDLVISDVQMPGLDGIELLSRIKTVSPGTAVLMMTAYCAAEQAVEAMKLGAYDYISKPFKVEEIKVLIRNALEKCDLKRENSVLKETAQQRDSFCGIIGASPRMKEVFSLIQKVSLSNSSVMIQGESGTGKELVARAIHHCSSRGKKAFVAVNCGAIPEQLMESELFGHKRGSFTGAVADRAGLFEQAEGGTLFLDEIGELPLLMQTKLLRVLQEREFRRVGGAQVQKSNVRILTASNRDLQSQVKTGGFREDLYYRINVMQISMPPLRERIEDIPVLVEHFFRKYGDTRQTGEVITPGALKALMNYHYPGNIRELENIVERSLVMDASKIQECNLPKQVRTGFLPCPGRDALIPAEGMDLESFLSGLEKQYLVKALEMTGGAKKKAGELLGMSFRSFRYRLAKFGLDSGEGDRDE</sequence>
<dbReference type="PROSITE" id="PS00688">
    <property type="entry name" value="SIGMA54_INTERACT_3"/>
    <property type="match status" value="1"/>
</dbReference>
<dbReference type="PRINTS" id="PR01590">
    <property type="entry name" value="HTHFIS"/>
</dbReference>
<evidence type="ECO:0000313" key="12">
    <source>
        <dbReference type="Proteomes" id="UP000006732"/>
    </source>
</evidence>
<dbReference type="InterPro" id="IPR002078">
    <property type="entry name" value="Sigma_54_int"/>
</dbReference>
<dbReference type="SUPFAM" id="SSF52540">
    <property type="entry name" value="P-loop containing nucleoside triphosphate hydrolases"/>
    <property type="match status" value="1"/>
</dbReference>
<dbReference type="SMART" id="SM00448">
    <property type="entry name" value="REC"/>
    <property type="match status" value="1"/>
</dbReference>
<evidence type="ECO:0000256" key="8">
    <source>
        <dbReference type="PROSITE-ProRule" id="PRU00169"/>
    </source>
</evidence>
<dbReference type="Pfam" id="PF02954">
    <property type="entry name" value="HTH_8"/>
    <property type="match status" value="1"/>
</dbReference>
<evidence type="ECO:0000256" key="3">
    <source>
        <dbReference type="ARBA" id="ARBA00022840"/>
    </source>
</evidence>
<dbReference type="SUPFAM" id="SSF52172">
    <property type="entry name" value="CheY-like"/>
    <property type="match status" value="1"/>
</dbReference>
<dbReference type="GO" id="GO:0005524">
    <property type="term" value="F:ATP binding"/>
    <property type="evidence" value="ECO:0007669"/>
    <property type="project" value="UniProtKB-KW"/>
</dbReference>
<dbReference type="InterPro" id="IPR025943">
    <property type="entry name" value="Sigma_54_int_dom_ATP-bd_2"/>
</dbReference>
<dbReference type="GO" id="GO:0000160">
    <property type="term" value="P:phosphorelay signal transduction system"/>
    <property type="evidence" value="ECO:0007669"/>
    <property type="project" value="UniProtKB-KW"/>
</dbReference>
<evidence type="ECO:0000256" key="4">
    <source>
        <dbReference type="ARBA" id="ARBA00023012"/>
    </source>
</evidence>
<accession>A1APJ9</accession>
<dbReference type="FunFam" id="3.40.50.2300:FF:000018">
    <property type="entry name" value="DNA-binding transcriptional regulator NtrC"/>
    <property type="match status" value="1"/>
</dbReference>
<evidence type="ECO:0000256" key="6">
    <source>
        <dbReference type="ARBA" id="ARBA00023125"/>
    </source>
</evidence>
<dbReference type="Gene3D" id="1.10.10.60">
    <property type="entry name" value="Homeodomain-like"/>
    <property type="match status" value="1"/>
</dbReference>
<dbReference type="PANTHER" id="PTHR32071:SF113">
    <property type="entry name" value="ALGINATE BIOSYNTHESIS TRANSCRIPTIONAL REGULATORY PROTEIN ALGB"/>
    <property type="match status" value="1"/>
</dbReference>
<dbReference type="InterPro" id="IPR009057">
    <property type="entry name" value="Homeodomain-like_sf"/>
</dbReference>
<dbReference type="PROSITE" id="PS00675">
    <property type="entry name" value="SIGMA54_INTERACT_1"/>
    <property type="match status" value="1"/>
</dbReference>
<organism evidence="11 12">
    <name type="scientific">Pelobacter propionicus (strain DSM 2379 / NBRC 103807 / OttBd1)</name>
    <dbReference type="NCBI Taxonomy" id="338966"/>
    <lineage>
        <taxon>Bacteria</taxon>
        <taxon>Pseudomonadati</taxon>
        <taxon>Thermodesulfobacteriota</taxon>
        <taxon>Desulfuromonadia</taxon>
        <taxon>Desulfuromonadales</taxon>
        <taxon>Desulfuromonadaceae</taxon>
        <taxon>Pelobacter</taxon>
    </lineage>
</organism>
<dbReference type="InterPro" id="IPR003593">
    <property type="entry name" value="AAA+_ATPase"/>
</dbReference>
<dbReference type="SMART" id="SM00382">
    <property type="entry name" value="AAA"/>
    <property type="match status" value="1"/>
</dbReference>
<dbReference type="AlphaFoldDB" id="A1APJ9"/>
<dbReference type="InterPro" id="IPR025662">
    <property type="entry name" value="Sigma_54_int_dom_ATP-bd_1"/>
</dbReference>
<dbReference type="InterPro" id="IPR027417">
    <property type="entry name" value="P-loop_NTPase"/>
</dbReference>
<keyword evidence="6" id="KW-0238">DNA-binding</keyword>
<dbReference type="InterPro" id="IPR058031">
    <property type="entry name" value="AAA_lid_NorR"/>
</dbReference>
<name>A1APJ9_PELPD</name>
<dbReference type="Gene3D" id="3.40.50.2300">
    <property type="match status" value="1"/>
</dbReference>
<dbReference type="OrthoDB" id="9814761at2"/>
<dbReference type="PROSITE" id="PS50110">
    <property type="entry name" value="RESPONSE_REGULATORY"/>
    <property type="match status" value="1"/>
</dbReference>
<feature type="domain" description="Sigma-54 factor interaction" evidence="9">
    <location>
        <begin position="143"/>
        <end position="371"/>
    </location>
</feature>
<keyword evidence="5" id="KW-0805">Transcription regulation</keyword>
<dbReference type="FunFam" id="3.40.50.300:FF:000006">
    <property type="entry name" value="DNA-binding transcriptional regulator NtrC"/>
    <property type="match status" value="1"/>
</dbReference>
<proteinExistence type="predicted"/>
<reference evidence="11 12" key="1">
    <citation type="submission" date="2006-10" db="EMBL/GenBank/DDBJ databases">
        <title>Complete sequence of chromosome of Pelobacter propionicus DSM 2379.</title>
        <authorList>
            <consortium name="US DOE Joint Genome Institute"/>
            <person name="Copeland A."/>
            <person name="Lucas S."/>
            <person name="Lapidus A."/>
            <person name="Barry K."/>
            <person name="Detter J.C."/>
            <person name="Glavina del Rio T."/>
            <person name="Hammon N."/>
            <person name="Israni S."/>
            <person name="Dalin E."/>
            <person name="Tice H."/>
            <person name="Pitluck S."/>
            <person name="Saunders E."/>
            <person name="Brettin T."/>
            <person name="Bruce D."/>
            <person name="Han C."/>
            <person name="Tapia R."/>
            <person name="Schmutz J."/>
            <person name="Larimer F."/>
            <person name="Land M."/>
            <person name="Hauser L."/>
            <person name="Kyrpides N."/>
            <person name="Kim E."/>
            <person name="Lovley D."/>
            <person name="Richardson P."/>
        </authorList>
    </citation>
    <scope>NUCLEOTIDE SEQUENCE [LARGE SCALE GENOMIC DNA]</scope>
    <source>
        <strain evidence="12">DSM 2379 / NBRC 103807 / OttBd1</strain>
    </source>
</reference>
<dbReference type="InterPro" id="IPR002197">
    <property type="entry name" value="HTH_Fis"/>
</dbReference>
<feature type="modified residue" description="4-aspartylphosphate" evidence="8">
    <location>
        <position position="53"/>
    </location>
</feature>
<dbReference type="InterPro" id="IPR025944">
    <property type="entry name" value="Sigma_54_int_dom_CS"/>
</dbReference>
<dbReference type="Gene3D" id="3.40.50.300">
    <property type="entry name" value="P-loop containing nucleotide triphosphate hydrolases"/>
    <property type="match status" value="1"/>
</dbReference>
<dbReference type="Pfam" id="PF00158">
    <property type="entry name" value="Sigma54_activat"/>
    <property type="match status" value="1"/>
</dbReference>
<dbReference type="GO" id="GO:0006355">
    <property type="term" value="P:regulation of DNA-templated transcription"/>
    <property type="evidence" value="ECO:0007669"/>
    <property type="project" value="InterPro"/>
</dbReference>
<keyword evidence="1 8" id="KW-0597">Phosphoprotein</keyword>
<dbReference type="InterPro" id="IPR011006">
    <property type="entry name" value="CheY-like_superfamily"/>
</dbReference>
<keyword evidence="2" id="KW-0547">Nucleotide-binding</keyword>
<dbReference type="RefSeq" id="WP_011735546.1">
    <property type="nucleotide sequence ID" value="NC_008609.1"/>
</dbReference>
<feature type="domain" description="Response regulatory" evidence="10">
    <location>
        <begin position="4"/>
        <end position="118"/>
    </location>
</feature>
<keyword evidence="12" id="KW-1185">Reference proteome</keyword>
<dbReference type="InterPro" id="IPR001789">
    <property type="entry name" value="Sig_transdc_resp-reg_receiver"/>
</dbReference>
<evidence type="ECO:0000256" key="2">
    <source>
        <dbReference type="ARBA" id="ARBA00022741"/>
    </source>
</evidence>
<dbReference type="eggNOG" id="COG2204">
    <property type="taxonomic scope" value="Bacteria"/>
</dbReference>
<dbReference type="GO" id="GO:0043565">
    <property type="term" value="F:sequence-specific DNA binding"/>
    <property type="evidence" value="ECO:0007669"/>
    <property type="project" value="InterPro"/>
</dbReference>
<dbReference type="PANTHER" id="PTHR32071">
    <property type="entry name" value="TRANSCRIPTIONAL REGULATORY PROTEIN"/>
    <property type="match status" value="1"/>
</dbReference>
<dbReference type="HOGENOM" id="CLU_000445_0_6_7"/>
<dbReference type="STRING" id="338966.Ppro_1655"/>